<gene>
    <name evidence="1" type="ordered locus">P700755_002014</name>
</gene>
<proteinExistence type="predicted"/>
<organism evidence="1 2">
    <name type="scientific">Psychroflexus torquis (strain ATCC 700755 / CIP 106069 / ACAM 623)</name>
    <dbReference type="NCBI Taxonomy" id="313595"/>
    <lineage>
        <taxon>Bacteria</taxon>
        <taxon>Pseudomonadati</taxon>
        <taxon>Bacteroidota</taxon>
        <taxon>Flavobacteriia</taxon>
        <taxon>Flavobacteriales</taxon>
        <taxon>Flavobacteriaceae</taxon>
        <taxon>Psychroflexus</taxon>
    </lineage>
</organism>
<dbReference type="OrthoDB" id="816287at2"/>
<reference evidence="1" key="2">
    <citation type="submission" date="2012-09" db="EMBL/GenBank/DDBJ databases">
        <title>The complete sequence of Psychroflexus torquis an extreme psychrophile from sea-ice that is stimulated by light.</title>
        <authorList>
            <person name="Feng S."/>
            <person name="Powell S.M."/>
            <person name="Bowman J.P."/>
        </authorList>
    </citation>
    <scope>NUCLEOTIDE SEQUENCE [LARGE SCALE GENOMIC DNA]</scope>
    <source>
        <strain evidence="1">ATCC 700755</strain>
    </source>
</reference>
<dbReference type="eggNOG" id="ENOG502ZAZ6">
    <property type="taxonomic scope" value="Bacteria"/>
</dbReference>
<dbReference type="EMBL" id="CP003879">
    <property type="protein sequence ID" value="AFU68809.1"/>
    <property type="molecule type" value="Genomic_DNA"/>
</dbReference>
<dbReference type="InterPro" id="IPR025683">
    <property type="entry name" value="Protein_beta"/>
</dbReference>
<sequence>MSTELKYMPIFRARQEENKVLKSFDFGNRIYPCIEIYKELLRKPSTPKKNTKTPPKRRKVKTFEDDYLPLINEVNAKQVFVDFPIHLIPRVQMDADVVRFIRGVILKRENRTAYMKKFAMLSHKVIPVISTYAEVTGERQSILIQETDLRPFFGAIAFRTFPKTFSRDIAQIKAISKPEDYVIMDLEEMELDLDDGDLLDIADELESLNCNVIIHRNAVSKGITNKGLAHNDVVRDIDNSLINKFHLLKGSCFSDYAGIKKDDVTKGGGISPGFIFYDAVGNRFYGFRYREGHRKLDEFETTIVPAIVGSEASGRMDEAELDYLGFDNIGWGIIKKIELEGEPGKSPAKFKRIGMEHYIHCINCRVVNGDFD</sequence>
<dbReference type="AlphaFoldDB" id="K4IEH3"/>
<dbReference type="HOGENOM" id="CLU_743675_0_0_10"/>
<evidence type="ECO:0000313" key="1">
    <source>
        <dbReference type="EMBL" id="AFU68809.1"/>
    </source>
</evidence>
<protein>
    <submittedName>
        <fullName evidence="1">Uncharacterized protein</fullName>
    </submittedName>
</protein>
<keyword evidence="2" id="KW-1185">Reference proteome</keyword>
<dbReference type="STRING" id="313595.P700755_002014"/>
<evidence type="ECO:0000313" key="2">
    <source>
        <dbReference type="Proteomes" id="UP000008514"/>
    </source>
</evidence>
<dbReference type="RefSeq" id="WP_015024393.1">
    <property type="nucleotide sequence ID" value="NC_018721.1"/>
</dbReference>
<dbReference type="KEGG" id="ptq:P700755_002014"/>
<dbReference type="Pfam" id="PF14350">
    <property type="entry name" value="Beta_protein"/>
    <property type="match status" value="1"/>
</dbReference>
<name>K4IEH3_PSYTT</name>
<dbReference type="Proteomes" id="UP000008514">
    <property type="component" value="Chromosome"/>
</dbReference>
<reference evidence="1" key="1">
    <citation type="submission" date="2006-03" db="EMBL/GenBank/DDBJ databases">
        <authorList>
            <person name="Bowman J."/>
            <person name="Ferriera S."/>
            <person name="Johnson J."/>
            <person name="Kravitz S."/>
            <person name="Halpern A."/>
            <person name="Remington K."/>
            <person name="Beeson K."/>
            <person name="Tran B."/>
            <person name="Rogers Y.-H."/>
            <person name="Friedman R."/>
            <person name="Venter J.C."/>
        </authorList>
    </citation>
    <scope>NUCLEOTIDE SEQUENCE [LARGE SCALE GENOMIC DNA]</scope>
    <source>
        <strain evidence="1">ATCC 700755</strain>
    </source>
</reference>
<accession>K4IEH3</accession>